<dbReference type="PANTHER" id="PTHR11933">
    <property type="entry name" value="TRNA 5-METHYLAMINOMETHYL-2-THIOURIDYLATE -METHYLTRANSFERASE"/>
    <property type="match status" value="1"/>
</dbReference>
<evidence type="ECO:0000313" key="7">
    <source>
        <dbReference type="Proteomes" id="UP001295423"/>
    </source>
</evidence>
<keyword evidence="7" id="KW-1185">Reference proteome</keyword>
<dbReference type="Pfam" id="PF03054">
    <property type="entry name" value="tRNA_Me_trans"/>
    <property type="match status" value="1"/>
</dbReference>
<dbReference type="EMBL" id="CAKOGP040001936">
    <property type="protein sequence ID" value="CAJ1957258.1"/>
    <property type="molecule type" value="Genomic_DNA"/>
</dbReference>
<comment type="similarity">
    <text evidence="2">Belongs to the MnmA/TRMU family.</text>
</comment>
<dbReference type="SUPFAM" id="SSF52402">
    <property type="entry name" value="Adenine nucleotide alpha hydrolases-like"/>
    <property type="match status" value="1"/>
</dbReference>
<dbReference type="InterPro" id="IPR014729">
    <property type="entry name" value="Rossmann-like_a/b/a_fold"/>
</dbReference>
<sequence length="446" mass="49075">MGLFSAPLARRQVAVALSGGVDSSVAAHLLTKMNMDVLGIHMSNWDYHGDDDGSRDTKCWEGDWKDAQAVARHLDIPIFHTSFEQDYWNSVFEPYITNLSQSITPNPDVDCNRYIKFGVLKEYLRKRFDIDTLATGHYARLYDGSDDRTQVPLCLEEFLDSNPASADFLDMEQPILMAARDVRKDQSYFLCGVSANALRGVMFPLGDLNKGSTKDPSQGDMHSESVRDIAQSARLPTASKRESMGICFIGKRRHAEFVNEYIEPKSGQEMKATCINVDDGSVISSFYPSETPSLAYATIGQGAKISGAAQKWFVVDKPDAKTVLVCPGTHHPALYSDSFIVEGVNWIQGIPPKLPLKAQCRIRHLQPLNECEVRATKDGRGVEVVLEKPFRGIATGQVCGIYLKGLVCLGGGAITTRGATYHALNKELPASLHPAGNNDLSTAKRK</sequence>
<dbReference type="GO" id="GO:0002143">
    <property type="term" value="P:tRNA wobble position uridine thiolation"/>
    <property type="evidence" value="ECO:0007669"/>
    <property type="project" value="TreeGrafter"/>
</dbReference>
<protein>
    <recommendedName>
        <fullName evidence="3">tRNA-5-taurinomethyluridine 2-sulfurtransferase</fullName>
        <ecNumber evidence="3">2.8.1.14</ecNumber>
    </recommendedName>
</protein>
<dbReference type="Proteomes" id="UP001295423">
    <property type="component" value="Unassembled WGS sequence"/>
</dbReference>
<dbReference type="InterPro" id="IPR004506">
    <property type="entry name" value="MnmA-like"/>
</dbReference>
<dbReference type="CDD" id="cd01998">
    <property type="entry name" value="MnmA_TRMU-like"/>
    <property type="match status" value="1"/>
</dbReference>
<dbReference type="AlphaFoldDB" id="A0AAD2JK65"/>
<comment type="catalytic activity">
    <reaction evidence="4">
        <text>5-taurinomethyluridine(34) in tRNA + S-sulfanyl-L-cysteinyl-[protein] + AH2 + ATP = 5-taurinomethyl-2-thiouridine(34) in tRNA + L-cysteinyl-[protein] + A + AMP + diphosphate + H(+)</text>
        <dbReference type="Rhea" id="RHEA:47040"/>
        <dbReference type="Rhea" id="RHEA-COMP:10131"/>
        <dbReference type="Rhea" id="RHEA-COMP:11726"/>
        <dbReference type="Rhea" id="RHEA-COMP:11732"/>
        <dbReference type="Rhea" id="RHEA-COMP:11733"/>
        <dbReference type="ChEBI" id="CHEBI:13193"/>
        <dbReference type="ChEBI" id="CHEBI:15378"/>
        <dbReference type="ChEBI" id="CHEBI:17499"/>
        <dbReference type="ChEBI" id="CHEBI:29950"/>
        <dbReference type="ChEBI" id="CHEBI:30616"/>
        <dbReference type="ChEBI" id="CHEBI:33019"/>
        <dbReference type="ChEBI" id="CHEBI:61963"/>
        <dbReference type="ChEBI" id="CHEBI:87171"/>
        <dbReference type="ChEBI" id="CHEBI:87172"/>
        <dbReference type="ChEBI" id="CHEBI:456215"/>
        <dbReference type="EC" id="2.8.1.14"/>
    </reaction>
</comment>
<dbReference type="EC" id="2.8.1.14" evidence="3"/>
<dbReference type="Gene3D" id="2.40.30.10">
    <property type="entry name" value="Translation factors"/>
    <property type="match status" value="1"/>
</dbReference>
<dbReference type="Gene3D" id="3.40.50.620">
    <property type="entry name" value="HUPs"/>
    <property type="match status" value="1"/>
</dbReference>
<evidence type="ECO:0000256" key="3">
    <source>
        <dbReference type="ARBA" id="ARBA00011953"/>
    </source>
</evidence>
<evidence type="ECO:0000259" key="5">
    <source>
        <dbReference type="Pfam" id="PF20258"/>
    </source>
</evidence>
<evidence type="ECO:0000313" key="6">
    <source>
        <dbReference type="EMBL" id="CAJ1957258.1"/>
    </source>
</evidence>
<feature type="domain" description="tRNA-specific 2-thiouridylase MnmA-like C-terminal" evidence="5">
    <location>
        <begin position="336"/>
        <end position="414"/>
    </location>
</feature>
<gene>
    <name evidence="6" type="ORF">CYCCA115_LOCUS16628</name>
</gene>
<accession>A0AAD2JK65</accession>
<dbReference type="InterPro" id="IPR046885">
    <property type="entry name" value="MnmA-like_C"/>
</dbReference>
<proteinExistence type="inferred from homology"/>
<dbReference type="PANTHER" id="PTHR11933:SF5">
    <property type="entry name" value="MITOCHONDRIAL TRNA-SPECIFIC 2-THIOURIDYLASE 1"/>
    <property type="match status" value="1"/>
</dbReference>
<dbReference type="GO" id="GO:0061708">
    <property type="term" value="F:tRNA-5-taurinomethyluridine 2-sulfurtransferase"/>
    <property type="evidence" value="ECO:0007669"/>
    <property type="project" value="UniProtKB-EC"/>
</dbReference>
<evidence type="ECO:0000256" key="1">
    <source>
        <dbReference type="ARBA" id="ARBA00003986"/>
    </source>
</evidence>
<evidence type="ECO:0000256" key="4">
    <source>
        <dbReference type="ARBA" id="ARBA00049564"/>
    </source>
</evidence>
<comment type="caution">
    <text evidence="6">The sequence shown here is derived from an EMBL/GenBank/DDBJ whole genome shotgun (WGS) entry which is preliminary data.</text>
</comment>
<dbReference type="Pfam" id="PF20258">
    <property type="entry name" value="tRNA_Me_trans_C"/>
    <property type="match status" value="1"/>
</dbReference>
<organism evidence="6 7">
    <name type="scientific">Cylindrotheca closterium</name>
    <dbReference type="NCBI Taxonomy" id="2856"/>
    <lineage>
        <taxon>Eukaryota</taxon>
        <taxon>Sar</taxon>
        <taxon>Stramenopiles</taxon>
        <taxon>Ochrophyta</taxon>
        <taxon>Bacillariophyta</taxon>
        <taxon>Bacillariophyceae</taxon>
        <taxon>Bacillariophycidae</taxon>
        <taxon>Bacillariales</taxon>
        <taxon>Bacillariaceae</taxon>
        <taxon>Cylindrotheca</taxon>
    </lineage>
</organism>
<evidence type="ECO:0000256" key="2">
    <source>
        <dbReference type="ARBA" id="ARBA00006191"/>
    </source>
</evidence>
<comment type="function">
    <text evidence="1">Catalyzes the 2-thiolation of uridine at the wobble position (U34) of mitochondrial tRNA(Lys), tRNA(Glu) and tRNA(Gln). Required for the formation of 5-taurinomethyl-2-thiouridine (tm5s2U) of mitochondrial tRNA(Lys), tRNA(Glu), and tRNA(Gln) at the wobble position. ATP is required to activate the C2 atom of the wobble base.</text>
</comment>
<reference evidence="6" key="1">
    <citation type="submission" date="2023-08" db="EMBL/GenBank/DDBJ databases">
        <authorList>
            <person name="Audoor S."/>
            <person name="Bilcke G."/>
        </authorList>
    </citation>
    <scope>NUCLEOTIDE SEQUENCE</scope>
</reference>
<name>A0AAD2JK65_9STRA</name>